<gene>
    <name evidence="12" type="ORF">PV09_05280</name>
</gene>
<dbReference type="GO" id="GO:0000272">
    <property type="term" value="P:polysaccharide catabolic process"/>
    <property type="evidence" value="ECO:0007669"/>
    <property type="project" value="UniProtKB-KW"/>
</dbReference>
<keyword evidence="10" id="KW-0624">Polysaccharide degradation</keyword>
<keyword evidence="13" id="KW-1185">Reference proteome</keyword>
<keyword evidence="9" id="KW-0961">Cell wall biogenesis/degradation</keyword>
<dbReference type="GO" id="GO:0009277">
    <property type="term" value="C:fungal-type cell wall"/>
    <property type="evidence" value="ECO:0007669"/>
    <property type="project" value="TreeGrafter"/>
</dbReference>
<evidence type="ECO:0000256" key="1">
    <source>
        <dbReference type="ARBA" id="ARBA00004191"/>
    </source>
</evidence>
<dbReference type="Pfam" id="PF03856">
    <property type="entry name" value="SUN"/>
    <property type="match status" value="1"/>
</dbReference>
<evidence type="ECO:0000256" key="2">
    <source>
        <dbReference type="ARBA" id="ARBA00010579"/>
    </source>
</evidence>
<dbReference type="InterPro" id="IPR051526">
    <property type="entry name" value="Beta-Glucosidase_SUN"/>
</dbReference>
<evidence type="ECO:0000256" key="3">
    <source>
        <dbReference type="ARBA" id="ARBA00022512"/>
    </source>
</evidence>
<evidence type="ECO:0000256" key="11">
    <source>
        <dbReference type="SAM" id="MobiDB-lite"/>
    </source>
</evidence>
<evidence type="ECO:0000256" key="9">
    <source>
        <dbReference type="ARBA" id="ARBA00023316"/>
    </source>
</evidence>
<dbReference type="GO" id="GO:0009986">
    <property type="term" value="C:cell surface"/>
    <property type="evidence" value="ECO:0007669"/>
    <property type="project" value="TreeGrafter"/>
</dbReference>
<feature type="compositionally biased region" description="Low complexity" evidence="11">
    <location>
        <begin position="115"/>
        <end position="127"/>
    </location>
</feature>
<evidence type="ECO:0000256" key="4">
    <source>
        <dbReference type="ARBA" id="ARBA00022525"/>
    </source>
</evidence>
<dbReference type="FunCoup" id="A0A0D2AAD9">
    <property type="interactions" value="46"/>
</dbReference>
<comment type="subcellular location">
    <subcellularLocation>
        <location evidence="1">Secreted</location>
        <location evidence="1">Cell wall</location>
    </subcellularLocation>
</comment>
<dbReference type="InterPro" id="IPR005556">
    <property type="entry name" value="SUN"/>
</dbReference>
<evidence type="ECO:0000256" key="7">
    <source>
        <dbReference type="ARBA" id="ARBA00023277"/>
    </source>
</evidence>
<dbReference type="InParanoid" id="A0A0D2AAD9"/>
<evidence type="ECO:0000313" key="12">
    <source>
        <dbReference type="EMBL" id="KIW03515.1"/>
    </source>
</evidence>
<sequence>MRLFTTTMVAVSGAWCATAHNHARHHVRRAPSSHLVEKDVVVEMVHVNLVECWLDGHVIQQDECAAGVRNGSLEFVDGNKILPLPSTFTTYYVSSTSEVASQSTESLQSTSVQWSAPAPSSTSATPTIQASDAGYGHGNWNSNGLLANVDKEFPDGQIDCSHFPSDYGAMPLDWLNIGGWASVQKPEQDLANGYNDILSMTSNECPNGNCCVEGSFCSYACPDGYLKYQWPSKQGATGQSIGGLLCQNGKLHLTNPAYKTLCAKGSQNIKVTVKNMLSQNVAICRTNYPGDEKMSIPVNVNPGETQELACPDSSTYYKWENKGTSAQYYINMPGYSVEKACVWGDYGDDFGNWAPGNLGVGWSNGLAWLSIQANHPTQMQVTLPYTIEIIGGNTKCRYQNGQYCGGDNYSQCSTEGCTVSATGGEVTYVLS</sequence>
<dbReference type="Proteomes" id="UP000053259">
    <property type="component" value="Unassembled WGS sequence"/>
</dbReference>
<dbReference type="HOGENOM" id="CLU_033459_1_0_1"/>
<keyword evidence="5" id="KW-0732">Signal</keyword>
<comment type="similarity">
    <text evidence="2">Belongs to the SUN family.</text>
</comment>
<dbReference type="AlphaFoldDB" id="A0A0D2AAD9"/>
<evidence type="ECO:0000256" key="10">
    <source>
        <dbReference type="ARBA" id="ARBA00023326"/>
    </source>
</evidence>
<dbReference type="GeneID" id="27313253"/>
<evidence type="ECO:0000256" key="8">
    <source>
        <dbReference type="ARBA" id="ARBA00023295"/>
    </source>
</evidence>
<evidence type="ECO:0000256" key="6">
    <source>
        <dbReference type="ARBA" id="ARBA00022801"/>
    </source>
</evidence>
<keyword evidence="4" id="KW-0964">Secreted</keyword>
<keyword evidence="8" id="KW-0326">Glycosidase</keyword>
<dbReference type="PANTHER" id="PTHR31316">
    <property type="entry name" value="BETA-GLUCOSIDASE-LIKE PROTEIN NCA3, MITOCHONDRIAL-RELATED"/>
    <property type="match status" value="1"/>
</dbReference>
<name>A0A0D2AAD9_9PEZI</name>
<keyword evidence="7" id="KW-0119">Carbohydrate metabolism</keyword>
<evidence type="ECO:0000313" key="13">
    <source>
        <dbReference type="Proteomes" id="UP000053259"/>
    </source>
</evidence>
<keyword evidence="3" id="KW-0134">Cell wall</keyword>
<feature type="region of interest" description="Disordered" evidence="11">
    <location>
        <begin position="110"/>
        <end position="130"/>
    </location>
</feature>
<proteinExistence type="inferred from homology"/>
<dbReference type="STRING" id="253628.A0A0D2AAD9"/>
<dbReference type="RefSeq" id="XP_016213384.1">
    <property type="nucleotide sequence ID" value="XM_016358765.1"/>
</dbReference>
<dbReference type="GO" id="GO:0016798">
    <property type="term" value="F:hydrolase activity, acting on glycosyl bonds"/>
    <property type="evidence" value="ECO:0007669"/>
    <property type="project" value="UniProtKB-KW"/>
</dbReference>
<accession>A0A0D2AAD9</accession>
<protein>
    <recommendedName>
        <fullName evidence="14">SUN-domain-containing protein</fullName>
    </recommendedName>
</protein>
<dbReference type="VEuPathDB" id="FungiDB:PV09_05280"/>
<dbReference type="EMBL" id="KN847544">
    <property type="protein sequence ID" value="KIW03515.1"/>
    <property type="molecule type" value="Genomic_DNA"/>
</dbReference>
<reference evidence="12 13" key="1">
    <citation type="submission" date="2015-01" db="EMBL/GenBank/DDBJ databases">
        <title>The Genome Sequence of Ochroconis gallopava CBS43764.</title>
        <authorList>
            <consortium name="The Broad Institute Genomics Platform"/>
            <person name="Cuomo C."/>
            <person name="de Hoog S."/>
            <person name="Gorbushina A."/>
            <person name="Stielow B."/>
            <person name="Teixiera M."/>
            <person name="Abouelleil A."/>
            <person name="Chapman S.B."/>
            <person name="Priest M."/>
            <person name="Young S.K."/>
            <person name="Wortman J."/>
            <person name="Nusbaum C."/>
            <person name="Birren B."/>
        </authorList>
    </citation>
    <scope>NUCLEOTIDE SEQUENCE [LARGE SCALE GENOMIC DNA]</scope>
    <source>
        <strain evidence="12 13">CBS 43764</strain>
    </source>
</reference>
<evidence type="ECO:0000256" key="5">
    <source>
        <dbReference type="ARBA" id="ARBA00022729"/>
    </source>
</evidence>
<evidence type="ECO:0008006" key="14">
    <source>
        <dbReference type="Google" id="ProtNLM"/>
    </source>
</evidence>
<dbReference type="GO" id="GO:0031505">
    <property type="term" value="P:fungal-type cell wall organization"/>
    <property type="evidence" value="ECO:0007669"/>
    <property type="project" value="TreeGrafter"/>
</dbReference>
<organism evidence="12 13">
    <name type="scientific">Verruconis gallopava</name>
    <dbReference type="NCBI Taxonomy" id="253628"/>
    <lineage>
        <taxon>Eukaryota</taxon>
        <taxon>Fungi</taxon>
        <taxon>Dikarya</taxon>
        <taxon>Ascomycota</taxon>
        <taxon>Pezizomycotina</taxon>
        <taxon>Dothideomycetes</taxon>
        <taxon>Pleosporomycetidae</taxon>
        <taxon>Venturiales</taxon>
        <taxon>Sympoventuriaceae</taxon>
        <taxon>Verruconis</taxon>
    </lineage>
</organism>
<dbReference type="OrthoDB" id="5339822at2759"/>
<dbReference type="PANTHER" id="PTHR31316:SF0">
    <property type="entry name" value="SECRETED BETA-GLUCOSIDASE SIM1-RELATED"/>
    <property type="match status" value="1"/>
</dbReference>
<keyword evidence="6" id="KW-0378">Hydrolase</keyword>